<organism evidence="2">
    <name type="scientific">Paraprevotella clara</name>
    <dbReference type="NCBI Taxonomy" id="454154"/>
    <lineage>
        <taxon>Bacteria</taxon>
        <taxon>Pseudomonadati</taxon>
        <taxon>Bacteroidota</taxon>
        <taxon>Bacteroidia</taxon>
        <taxon>Bacteroidales</taxon>
        <taxon>Prevotellaceae</taxon>
        <taxon>Paraprevotella</taxon>
    </lineage>
</organism>
<sequence>MGTIIMSALVSVIAIVGGVYFWIQDKKETRKGM</sequence>
<reference evidence="2" key="1">
    <citation type="submission" date="2019-11" db="EMBL/GenBank/DDBJ databases">
        <authorList>
            <person name="Feng L."/>
        </authorList>
    </citation>
    <scope>NUCLEOTIDE SEQUENCE</scope>
    <source>
        <strain evidence="2">PclaraLFYP37</strain>
    </source>
</reference>
<accession>A0A6N3ECM3</accession>
<gene>
    <name evidence="2" type="ORF">PCLFYP37_02676</name>
</gene>
<protein>
    <submittedName>
        <fullName evidence="2">Uncharacterized protein</fullName>
    </submittedName>
</protein>
<evidence type="ECO:0000313" key="2">
    <source>
        <dbReference type="EMBL" id="VYU37644.1"/>
    </source>
</evidence>
<feature type="transmembrane region" description="Helical" evidence="1">
    <location>
        <begin position="6"/>
        <end position="23"/>
    </location>
</feature>
<keyword evidence="1" id="KW-0812">Transmembrane</keyword>
<evidence type="ECO:0000256" key="1">
    <source>
        <dbReference type="SAM" id="Phobius"/>
    </source>
</evidence>
<keyword evidence="1" id="KW-0472">Membrane</keyword>
<keyword evidence="1" id="KW-1133">Transmembrane helix</keyword>
<name>A0A6N3ECM3_9BACT</name>
<dbReference type="EMBL" id="CACRUT010000015">
    <property type="protein sequence ID" value="VYU37644.1"/>
    <property type="molecule type" value="Genomic_DNA"/>
</dbReference>
<dbReference type="AlphaFoldDB" id="A0A6N3ECM3"/>
<proteinExistence type="predicted"/>